<dbReference type="GO" id="GO:0006412">
    <property type="term" value="P:translation"/>
    <property type="evidence" value="ECO:0007669"/>
    <property type="project" value="UniProtKB-UniRule"/>
</dbReference>
<feature type="region of interest" description="Disordered" evidence="6">
    <location>
        <begin position="43"/>
        <end position="75"/>
    </location>
</feature>
<dbReference type="InterPro" id="IPR013005">
    <property type="entry name" value="Ribosomal_uL4-like"/>
</dbReference>
<dbReference type="GO" id="GO:0005840">
    <property type="term" value="C:ribosome"/>
    <property type="evidence" value="ECO:0007669"/>
    <property type="project" value="UniProtKB-KW"/>
</dbReference>
<dbReference type="SUPFAM" id="SSF52166">
    <property type="entry name" value="Ribosomal protein L4"/>
    <property type="match status" value="1"/>
</dbReference>
<evidence type="ECO:0000313" key="7">
    <source>
        <dbReference type="EMBL" id="KKS16862.1"/>
    </source>
</evidence>
<evidence type="ECO:0000256" key="5">
    <source>
        <dbReference type="HAMAP-Rule" id="MF_01328"/>
    </source>
</evidence>
<dbReference type="Pfam" id="PF00573">
    <property type="entry name" value="Ribosomal_L4"/>
    <property type="match status" value="1"/>
</dbReference>
<evidence type="ECO:0000256" key="6">
    <source>
        <dbReference type="SAM" id="MobiDB-lite"/>
    </source>
</evidence>
<name>A0A0G0WXH3_UNCKA</name>
<protein>
    <recommendedName>
        <fullName evidence="4 5">Large ribosomal subunit protein uL4</fullName>
    </recommendedName>
</protein>
<dbReference type="InterPro" id="IPR002136">
    <property type="entry name" value="Ribosomal_uL4"/>
</dbReference>
<comment type="function">
    <text evidence="5">Forms part of the polypeptide exit tunnel.</text>
</comment>
<proteinExistence type="inferred from homology"/>
<keyword evidence="3 5" id="KW-0687">Ribonucleoprotein</keyword>
<dbReference type="AlphaFoldDB" id="A0A0G0WXH3"/>
<accession>A0A0G0WXH3</accession>
<dbReference type="GO" id="GO:1990904">
    <property type="term" value="C:ribonucleoprotein complex"/>
    <property type="evidence" value="ECO:0007669"/>
    <property type="project" value="UniProtKB-KW"/>
</dbReference>
<dbReference type="PANTHER" id="PTHR10746:SF6">
    <property type="entry name" value="LARGE RIBOSOMAL SUBUNIT PROTEIN UL4M"/>
    <property type="match status" value="1"/>
</dbReference>
<dbReference type="InterPro" id="IPR023574">
    <property type="entry name" value="Ribosomal_uL4_dom_sf"/>
</dbReference>
<comment type="function">
    <text evidence="5">One of the primary rRNA binding proteins, this protein initially binds near the 5'-end of the 23S rRNA. It is important during the early stages of 50S assembly. It makes multiple contacts with different domains of the 23S rRNA in the assembled 50S subunit and ribosome.</text>
</comment>
<reference evidence="7 8" key="1">
    <citation type="journal article" date="2015" name="Nature">
        <title>rRNA introns, odd ribosomes, and small enigmatic genomes across a large radiation of phyla.</title>
        <authorList>
            <person name="Brown C.T."/>
            <person name="Hug L.A."/>
            <person name="Thomas B.C."/>
            <person name="Sharon I."/>
            <person name="Castelle C.J."/>
            <person name="Singh A."/>
            <person name="Wilkins M.J."/>
            <person name="Williams K.H."/>
            <person name="Banfield J.F."/>
        </authorList>
    </citation>
    <scope>NUCLEOTIDE SEQUENCE [LARGE SCALE GENOMIC DNA]</scope>
</reference>
<feature type="compositionally biased region" description="Polar residues" evidence="6">
    <location>
        <begin position="43"/>
        <end position="52"/>
    </location>
</feature>
<evidence type="ECO:0000256" key="4">
    <source>
        <dbReference type="ARBA" id="ARBA00035244"/>
    </source>
</evidence>
<organism evidence="7 8">
    <name type="scientific">candidate division WWE3 bacterium GW2011_GWB1_41_6</name>
    <dbReference type="NCBI Taxonomy" id="1619112"/>
    <lineage>
        <taxon>Bacteria</taxon>
        <taxon>Katanobacteria</taxon>
    </lineage>
</organism>
<dbReference type="HAMAP" id="MF_01328_B">
    <property type="entry name" value="Ribosomal_uL4_B"/>
    <property type="match status" value="1"/>
</dbReference>
<comment type="similarity">
    <text evidence="1 5">Belongs to the universal ribosomal protein uL4 family.</text>
</comment>
<dbReference type="Gene3D" id="3.40.1370.10">
    <property type="match status" value="1"/>
</dbReference>
<evidence type="ECO:0000256" key="1">
    <source>
        <dbReference type="ARBA" id="ARBA00010528"/>
    </source>
</evidence>
<comment type="subunit">
    <text evidence="5">Part of the 50S ribosomal subunit.</text>
</comment>
<evidence type="ECO:0000313" key="8">
    <source>
        <dbReference type="Proteomes" id="UP000034163"/>
    </source>
</evidence>
<dbReference type="EMBL" id="LCBS01000011">
    <property type="protein sequence ID" value="KKS16862.1"/>
    <property type="molecule type" value="Genomic_DNA"/>
</dbReference>
<evidence type="ECO:0000256" key="2">
    <source>
        <dbReference type="ARBA" id="ARBA00022980"/>
    </source>
</evidence>
<evidence type="ECO:0000256" key="3">
    <source>
        <dbReference type="ARBA" id="ARBA00023274"/>
    </source>
</evidence>
<dbReference type="GO" id="GO:0003735">
    <property type="term" value="F:structural constituent of ribosome"/>
    <property type="evidence" value="ECO:0007669"/>
    <property type="project" value="InterPro"/>
</dbReference>
<comment type="caution">
    <text evidence="7">The sequence shown here is derived from an EMBL/GenBank/DDBJ whole genome shotgun (WGS) entry which is preliminary data.</text>
</comment>
<keyword evidence="5" id="KW-0699">rRNA-binding</keyword>
<dbReference type="GO" id="GO:0019843">
    <property type="term" value="F:rRNA binding"/>
    <property type="evidence" value="ECO:0007669"/>
    <property type="project" value="UniProtKB-UniRule"/>
</dbReference>
<sequence length="208" mass="23116">MKIDVLDIKGKKVDEITLKKEIFGIEPNETVLAQYVRVYRTNQRQGTSSTLNRGEVSGGGKKPWKQKGTGRARVGSTRNPIWVHGGVAHGPKPKDWTLKLPKKVKRLALISALSSAVEKKKLTVLDKIEIESPKSKLVSEIVKNLDLKGSTLIVLNEKNDNLLLGSRNILGLNPTLLNNLNAYDILNARNVVFMKDAILGVQKKYENK</sequence>
<dbReference type="NCBIfam" id="TIGR03953">
    <property type="entry name" value="rplD_bact"/>
    <property type="match status" value="1"/>
</dbReference>
<dbReference type="PATRIC" id="fig|1619112.3.peg.506"/>
<keyword evidence="5" id="KW-0694">RNA-binding</keyword>
<dbReference type="Proteomes" id="UP000034163">
    <property type="component" value="Unassembled WGS sequence"/>
</dbReference>
<gene>
    <name evidence="5" type="primary">rplD</name>
    <name evidence="7" type="ORF">UU72_C0011G0012</name>
</gene>
<dbReference type="PANTHER" id="PTHR10746">
    <property type="entry name" value="50S RIBOSOMAL PROTEIN L4"/>
    <property type="match status" value="1"/>
</dbReference>
<keyword evidence="2 5" id="KW-0689">Ribosomal protein</keyword>